<dbReference type="Gene3D" id="3.30.530.20">
    <property type="match status" value="1"/>
</dbReference>
<keyword evidence="4" id="KW-1185">Reference proteome</keyword>
<accession>A0ABX4YE76</accession>
<sequence length="167" mass="18635">MKNTGNLKITAKGELEIVITREFNASAHLVFGAFTKPDLVKRWLTGPPGWTLEICEIDLKVGGKYRYVWQNEDGTSMGMAGIYREVQSPHKIIHTEKFDEAWYPGESVITTLLTENSGKTILTSTMLYISTEARDAVIHSPMEKGLAPSYDRLDEILESAKGQTAAR</sequence>
<proteinExistence type="inferred from homology"/>
<dbReference type="Proteomes" id="UP000094669">
    <property type="component" value="Unassembled WGS sequence"/>
</dbReference>
<dbReference type="SUPFAM" id="SSF55961">
    <property type="entry name" value="Bet v1-like"/>
    <property type="match status" value="1"/>
</dbReference>
<dbReference type="CDD" id="cd07826">
    <property type="entry name" value="SRPBCC_CalC_Aha1-like_9"/>
    <property type="match status" value="1"/>
</dbReference>
<protein>
    <submittedName>
        <fullName evidence="3">ATPase</fullName>
    </submittedName>
</protein>
<comment type="caution">
    <text evidence="3">The sequence shown here is derived from an EMBL/GenBank/DDBJ whole genome shotgun (WGS) entry which is preliminary data.</text>
</comment>
<reference evidence="3" key="1">
    <citation type="submission" date="2018-01" db="EMBL/GenBank/DDBJ databases">
        <title>Genomic characterization of Leptospira inadai serogroup Lyme isolated from captured rat in Brazil and comparative analysis with human reference strain.</title>
        <authorList>
            <person name="Moreno L.Z."/>
            <person name="Loureiro A.P."/>
            <person name="Miraglia F."/>
            <person name="Kremer F.S."/>
            <person name="Eslabao M.R."/>
            <person name="Dellagostin O.A."/>
            <person name="Lilenbaum W."/>
            <person name="Moreno A.M."/>
        </authorList>
    </citation>
    <scope>NUCLEOTIDE SEQUENCE [LARGE SCALE GENOMIC DNA]</scope>
    <source>
        <strain evidence="3">M34/99</strain>
    </source>
</reference>
<feature type="domain" description="Activator of Hsp90 ATPase homologue 1/2-like C-terminal" evidence="2">
    <location>
        <begin position="24"/>
        <end position="158"/>
    </location>
</feature>
<evidence type="ECO:0000313" key="3">
    <source>
        <dbReference type="EMBL" id="PNV72837.1"/>
    </source>
</evidence>
<dbReference type="InterPro" id="IPR013538">
    <property type="entry name" value="ASHA1/2-like_C"/>
</dbReference>
<dbReference type="EMBL" id="MCRM02000027">
    <property type="protein sequence ID" value="PNV72837.1"/>
    <property type="molecule type" value="Genomic_DNA"/>
</dbReference>
<comment type="similarity">
    <text evidence="1">Belongs to the AHA1 family.</text>
</comment>
<organism evidence="3 4">
    <name type="scientific">Leptospira inadai serovar Lyme</name>
    <dbReference type="NCBI Taxonomy" id="293084"/>
    <lineage>
        <taxon>Bacteria</taxon>
        <taxon>Pseudomonadati</taxon>
        <taxon>Spirochaetota</taxon>
        <taxon>Spirochaetia</taxon>
        <taxon>Leptospirales</taxon>
        <taxon>Leptospiraceae</taxon>
        <taxon>Leptospira</taxon>
    </lineage>
</organism>
<dbReference type="Pfam" id="PF08327">
    <property type="entry name" value="AHSA1"/>
    <property type="match status" value="1"/>
</dbReference>
<evidence type="ECO:0000313" key="4">
    <source>
        <dbReference type="Proteomes" id="UP000094669"/>
    </source>
</evidence>
<dbReference type="InterPro" id="IPR023393">
    <property type="entry name" value="START-like_dom_sf"/>
</dbReference>
<evidence type="ECO:0000259" key="2">
    <source>
        <dbReference type="Pfam" id="PF08327"/>
    </source>
</evidence>
<evidence type="ECO:0000256" key="1">
    <source>
        <dbReference type="ARBA" id="ARBA00006817"/>
    </source>
</evidence>
<name>A0ABX4YE76_9LEPT</name>
<dbReference type="RefSeq" id="WP_010412312.1">
    <property type="nucleotide sequence ID" value="NZ_MCRM02000027.1"/>
</dbReference>
<gene>
    <name evidence="3" type="ORF">BES34_018430</name>
</gene>